<proteinExistence type="predicted"/>
<organism evidence="2 3">
    <name type="scientific">Elsinoe batatas</name>
    <dbReference type="NCBI Taxonomy" id="2601811"/>
    <lineage>
        <taxon>Eukaryota</taxon>
        <taxon>Fungi</taxon>
        <taxon>Dikarya</taxon>
        <taxon>Ascomycota</taxon>
        <taxon>Pezizomycotina</taxon>
        <taxon>Dothideomycetes</taxon>
        <taxon>Dothideomycetidae</taxon>
        <taxon>Myriangiales</taxon>
        <taxon>Elsinoaceae</taxon>
        <taxon>Elsinoe</taxon>
    </lineage>
</organism>
<feature type="region of interest" description="Disordered" evidence="1">
    <location>
        <begin position="270"/>
        <end position="295"/>
    </location>
</feature>
<feature type="compositionally biased region" description="Basic and acidic residues" evidence="1">
    <location>
        <begin position="238"/>
        <end position="250"/>
    </location>
</feature>
<comment type="caution">
    <text evidence="2">The sequence shown here is derived from an EMBL/GenBank/DDBJ whole genome shotgun (WGS) entry which is preliminary data.</text>
</comment>
<feature type="region of interest" description="Disordered" evidence="1">
    <location>
        <begin position="229"/>
        <end position="250"/>
    </location>
</feature>
<protein>
    <submittedName>
        <fullName evidence="2">Uncharacterized protein</fullName>
    </submittedName>
</protein>
<gene>
    <name evidence="2" type="ORF">KVT40_003302</name>
</gene>
<name>A0A8K0L590_9PEZI</name>
<dbReference type="AlphaFoldDB" id="A0A8K0L590"/>
<feature type="compositionally biased region" description="Basic and acidic residues" evidence="1">
    <location>
        <begin position="40"/>
        <end position="50"/>
    </location>
</feature>
<accession>A0A8K0L590</accession>
<feature type="compositionally biased region" description="Low complexity" evidence="1">
    <location>
        <begin position="120"/>
        <end position="131"/>
    </location>
</feature>
<dbReference type="OrthoDB" id="3938358at2759"/>
<feature type="region of interest" description="Disordered" evidence="1">
    <location>
        <begin position="118"/>
        <end position="148"/>
    </location>
</feature>
<reference evidence="2" key="1">
    <citation type="submission" date="2021-07" db="EMBL/GenBank/DDBJ databases">
        <title>Elsinoe batatas strain:CRI-CJ2 Genome sequencing and assembly.</title>
        <authorList>
            <person name="Huang L."/>
        </authorList>
    </citation>
    <scope>NUCLEOTIDE SEQUENCE</scope>
    <source>
        <strain evidence="2">CRI-CJ2</strain>
    </source>
</reference>
<dbReference type="Proteomes" id="UP000809789">
    <property type="component" value="Unassembled WGS sequence"/>
</dbReference>
<keyword evidence="3" id="KW-1185">Reference proteome</keyword>
<feature type="region of interest" description="Disordered" evidence="1">
    <location>
        <begin position="1"/>
        <end position="67"/>
    </location>
</feature>
<evidence type="ECO:0000313" key="3">
    <source>
        <dbReference type="Proteomes" id="UP000809789"/>
    </source>
</evidence>
<dbReference type="EMBL" id="JAESVG020000003">
    <property type="protein sequence ID" value="KAG8629437.1"/>
    <property type="molecule type" value="Genomic_DNA"/>
</dbReference>
<evidence type="ECO:0000256" key="1">
    <source>
        <dbReference type="SAM" id="MobiDB-lite"/>
    </source>
</evidence>
<sequence length="365" mass="39309">MAPKRTVASSNHTTSAPASKRARAAPVNYGELDEDDEQPDPGREDSDHRATLAKATRKKGRQAAQQSTWAIKMFEKIDEDKAEILNSIDQIEQKGLSSLSDHRDSLVDLQKYLAPIFPLPSTSGPTGKSSSAEPAAEDQPPVHLDPTSTSLLASCTSLLSIYTTINTSLASEQTSAFTPGPEGTALPTPASFATSRMNTEKLLLAGYKVAATRIGRSIDPGVDIFPDPTNVDAAEEDGNVRGDMIDRPGRDAWQNRTKRLVVNGRLVTVTNHDNNSPGKENDPPITDIDNGSGRARDIRDVTLGDEERWAATLLGHAAAEGGDETDKEVSGEFAPIATSLKDLEKGVKRMLKHCPRGTEGEEQEF</sequence>
<evidence type="ECO:0000313" key="2">
    <source>
        <dbReference type="EMBL" id="KAG8629437.1"/>
    </source>
</evidence>